<dbReference type="RefSeq" id="WP_132747860.1">
    <property type="nucleotide sequence ID" value="NZ_SLXK01000045.1"/>
</dbReference>
<reference evidence="9 10" key="1">
    <citation type="submission" date="2019-03" db="EMBL/GenBank/DDBJ databases">
        <title>Genomic Encyclopedia of Type Strains, Phase IV (KMG-IV): sequencing the most valuable type-strain genomes for metagenomic binning, comparative biology and taxonomic classification.</title>
        <authorList>
            <person name="Goeker M."/>
        </authorList>
    </citation>
    <scope>NUCLEOTIDE SEQUENCE [LARGE SCALE GENOMIC DNA]</scope>
    <source>
        <strain evidence="9 10">DSM 19377</strain>
    </source>
</reference>
<protein>
    <submittedName>
        <fullName evidence="9">BglG family transcriptional antiterminator</fullName>
    </submittedName>
</protein>
<feature type="domain" description="PRD" evidence="8">
    <location>
        <begin position="187"/>
        <end position="292"/>
    </location>
</feature>
<feature type="domain" description="PRD" evidence="8">
    <location>
        <begin position="299"/>
        <end position="406"/>
    </location>
</feature>
<accession>A0A4R2NID5</accession>
<dbReference type="AlphaFoldDB" id="A0A4R2NID5"/>
<dbReference type="InterPro" id="IPR036388">
    <property type="entry name" value="WH-like_DNA-bd_sf"/>
</dbReference>
<dbReference type="PANTHER" id="PTHR30185:SF13">
    <property type="entry name" value="LICABCH OPERON REGULATOR-RELATED"/>
    <property type="match status" value="1"/>
</dbReference>
<dbReference type="PROSITE" id="PS51094">
    <property type="entry name" value="PTS_EIIA_TYPE_2"/>
    <property type="match status" value="1"/>
</dbReference>
<evidence type="ECO:0000256" key="5">
    <source>
        <dbReference type="ARBA" id="ARBA00023163"/>
    </source>
</evidence>
<dbReference type="CDD" id="cd05568">
    <property type="entry name" value="PTS_IIB_bgl_like"/>
    <property type="match status" value="1"/>
</dbReference>
<dbReference type="Gene3D" id="3.40.930.10">
    <property type="entry name" value="Mannitol-specific EII, Chain A"/>
    <property type="match status" value="1"/>
</dbReference>
<feature type="domain" description="PTS EIIB type-2" evidence="7">
    <location>
        <begin position="410"/>
        <end position="503"/>
    </location>
</feature>
<evidence type="ECO:0000256" key="4">
    <source>
        <dbReference type="ARBA" id="ARBA00023159"/>
    </source>
</evidence>
<evidence type="ECO:0000256" key="1">
    <source>
        <dbReference type="ARBA" id="ARBA00022679"/>
    </source>
</evidence>
<keyword evidence="3" id="KW-0805">Transcription regulation</keyword>
<dbReference type="InterPro" id="IPR002178">
    <property type="entry name" value="PTS_EIIA_type-2_dom"/>
</dbReference>
<evidence type="ECO:0000313" key="9">
    <source>
        <dbReference type="EMBL" id="TCP21177.1"/>
    </source>
</evidence>
<dbReference type="SUPFAM" id="SSF63520">
    <property type="entry name" value="PTS-regulatory domain, PRD"/>
    <property type="match status" value="2"/>
</dbReference>
<dbReference type="Gene3D" id="3.40.50.2300">
    <property type="match status" value="1"/>
</dbReference>
<keyword evidence="10" id="KW-1185">Reference proteome</keyword>
<dbReference type="Gene3D" id="1.10.1790.10">
    <property type="entry name" value="PRD domain"/>
    <property type="match status" value="2"/>
</dbReference>
<sequence>MIHHRLLDILNEFLKTPSGLNRSFLSKMLNVSTKTIQNDIKALNEHITPIGAKIESKRGNGYNLKIENQKDFQQFCIKFFQLHTDKVMTTQEERLTFILQRLLTSREFIKLNDLAEELYLSKATINLLMKDVTTILKEYDLSIEKRPYYGIHIKGNEFSIRSCISQHLLHRDINFPLFENKNGAEKKLLAQDLYIIKDTILECIKNTNVYLSDLEFDNLVIHIAIAIRRIKGRHYIQSLSPNIQDVQDTYEFKIAHNILERLEKILKFTFPIEEVLYVAIHLLGMKVTSAIKGESLKDIIGEQTYNILEEIIMAVDNNMGYNFKNDRELLFALGLHIKAQINRIKYGLNIRNPLLEDIKNRYPFALEIAVEASKILDQYIGKPISENETGYIAIHFGAAIDRLKTKLKPKRCLLVCASGLGSAQLIKNKILESFKDKIIIAGITGFYQLQAEKILQEKIDLVISTVNITMPLPVPVVKVHSIFNNSDIKAIQKKLGYEVNEHLKKYIDRDLIFPQQEIASREEVIRFLCQKVSDLDGTKEDLNEAVIKREKASATSFGNLVAIPHPIKPLSNKTILAFCTLKKPIMWGEQSVQFICLLCVKRGNNRDLQRLYDSLYDIINDLQMVERLINTTKIKTFEETLLSSQLETSVT</sequence>
<dbReference type="InterPro" id="IPR007737">
    <property type="entry name" value="Mga_HTH"/>
</dbReference>
<dbReference type="GO" id="GO:0008982">
    <property type="term" value="F:protein-N(PI)-phosphohistidine-sugar phosphotransferase activity"/>
    <property type="evidence" value="ECO:0007669"/>
    <property type="project" value="InterPro"/>
</dbReference>
<dbReference type="InterPro" id="IPR050661">
    <property type="entry name" value="BglG_antiterminators"/>
</dbReference>
<dbReference type="InterPro" id="IPR036634">
    <property type="entry name" value="PRD_sf"/>
</dbReference>
<organism evidence="9 10">
    <name type="scientific">Scopulibacillus darangshiensis</name>
    <dbReference type="NCBI Taxonomy" id="442528"/>
    <lineage>
        <taxon>Bacteria</taxon>
        <taxon>Bacillati</taxon>
        <taxon>Bacillota</taxon>
        <taxon>Bacilli</taxon>
        <taxon>Bacillales</taxon>
        <taxon>Sporolactobacillaceae</taxon>
        <taxon>Scopulibacillus</taxon>
    </lineage>
</organism>
<dbReference type="Pfam" id="PF00359">
    <property type="entry name" value="PTS_EIIA_2"/>
    <property type="match status" value="1"/>
</dbReference>
<dbReference type="InterPro" id="IPR036095">
    <property type="entry name" value="PTS_EIIB-like_sf"/>
</dbReference>
<dbReference type="PANTHER" id="PTHR30185">
    <property type="entry name" value="CRYPTIC BETA-GLUCOSIDE BGL OPERON ANTITERMINATOR"/>
    <property type="match status" value="1"/>
</dbReference>
<dbReference type="OrthoDB" id="3710983at2"/>
<gene>
    <name evidence="9" type="ORF">EV207_14532</name>
</gene>
<evidence type="ECO:0000256" key="3">
    <source>
        <dbReference type="ARBA" id="ARBA00023015"/>
    </source>
</evidence>
<evidence type="ECO:0000259" key="7">
    <source>
        <dbReference type="PROSITE" id="PS51099"/>
    </source>
</evidence>
<dbReference type="PROSITE" id="PS51099">
    <property type="entry name" value="PTS_EIIB_TYPE_2"/>
    <property type="match status" value="1"/>
</dbReference>
<dbReference type="GO" id="GO:0006355">
    <property type="term" value="P:regulation of DNA-templated transcription"/>
    <property type="evidence" value="ECO:0007669"/>
    <property type="project" value="InterPro"/>
</dbReference>
<dbReference type="GO" id="GO:0009401">
    <property type="term" value="P:phosphoenolpyruvate-dependent sugar phosphotransferase system"/>
    <property type="evidence" value="ECO:0007669"/>
    <property type="project" value="InterPro"/>
</dbReference>
<evidence type="ECO:0000313" key="10">
    <source>
        <dbReference type="Proteomes" id="UP000295416"/>
    </source>
</evidence>
<name>A0A4R2NID5_9BACL</name>
<dbReference type="Pfam" id="PF05043">
    <property type="entry name" value="Mga"/>
    <property type="match status" value="1"/>
</dbReference>
<dbReference type="Proteomes" id="UP000295416">
    <property type="component" value="Unassembled WGS sequence"/>
</dbReference>
<proteinExistence type="predicted"/>
<dbReference type="Pfam" id="PF08279">
    <property type="entry name" value="HTH_11"/>
    <property type="match status" value="1"/>
</dbReference>
<dbReference type="SUPFAM" id="SSF55804">
    <property type="entry name" value="Phoshotransferase/anion transport protein"/>
    <property type="match status" value="1"/>
</dbReference>
<dbReference type="InterPro" id="IPR013196">
    <property type="entry name" value="HTH_11"/>
</dbReference>
<dbReference type="PROSITE" id="PS51372">
    <property type="entry name" value="PRD_2"/>
    <property type="match status" value="2"/>
</dbReference>
<evidence type="ECO:0000256" key="2">
    <source>
        <dbReference type="ARBA" id="ARBA00022737"/>
    </source>
</evidence>
<evidence type="ECO:0000259" key="6">
    <source>
        <dbReference type="PROSITE" id="PS51094"/>
    </source>
</evidence>
<evidence type="ECO:0000259" key="8">
    <source>
        <dbReference type="PROSITE" id="PS51372"/>
    </source>
</evidence>
<keyword evidence="2" id="KW-0677">Repeat</keyword>
<dbReference type="Pfam" id="PF00874">
    <property type="entry name" value="PRD"/>
    <property type="match status" value="2"/>
</dbReference>
<keyword evidence="4" id="KW-0010">Activator</keyword>
<dbReference type="Gene3D" id="1.10.10.10">
    <property type="entry name" value="Winged helix-like DNA-binding domain superfamily/Winged helix DNA-binding domain"/>
    <property type="match status" value="2"/>
</dbReference>
<dbReference type="EMBL" id="SLXK01000045">
    <property type="protein sequence ID" value="TCP21177.1"/>
    <property type="molecule type" value="Genomic_DNA"/>
</dbReference>
<feature type="domain" description="PTS EIIA type-2" evidence="6">
    <location>
        <begin position="505"/>
        <end position="644"/>
    </location>
</feature>
<keyword evidence="1" id="KW-0808">Transferase</keyword>
<dbReference type="InterPro" id="IPR016152">
    <property type="entry name" value="PTrfase/Anion_transptr"/>
</dbReference>
<dbReference type="SUPFAM" id="SSF52794">
    <property type="entry name" value="PTS system IIB component-like"/>
    <property type="match status" value="1"/>
</dbReference>
<keyword evidence="5" id="KW-0804">Transcription</keyword>
<dbReference type="InterPro" id="IPR011608">
    <property type="entry name" value="PRD"/>
</dbReference>
<dbReference type="InterPro" id="IPR013011">
    <property type="entry name" value="PTS_EIIB_2"/>
</dbReference>
<comment type="caution">
    <text evidence="9">The sequence shown here is derived from an EMBL/GenBank/DDBJ whole genome shotgun (WGS) entry which is preliminary data.</text>
</comment>